<evidence type="ECO:0000256" key="1">
    <source>
        <dbReference type="SAM" id="MobiDB-lite"/>
    </source>
</evidence>
<evidence type="ECO:0000313" key="2">
    <source>
        <dbReference type="EMBL" id="NBJ26742.1"/>
    </source>
</evidence>
<feature type="region of interest" description="Disordered" evidence="1">
    <location>
        <begin position="104"/>
        <end position="125"/>
    </location>
</feature>
<keyword evidence="3" id="KW-1185">Reference proteome</keyword>
<accession>A0ABW9Z240</accession>
<organism evidence="2 3">
    <name type="scientific">Microvirga arsenatis</name>
    <dbReference type="NCBI Taxonomy" id="2692265"/>
    <lineage>
        <taxon>Bacteria</taxon>
        <taxon>Pseudomonadati</taxon>
        <taxon>Pseudomonadota</taxon>
        <taxon>Alphaproteobacteria</taxon>
        <taxon>Hyphomicrobiales</taxon>
        <taxon>Methylobacteriaceae</taxon>
        <taxon>Microvirga</taxon>
    </lineage>
</organism>
<evidence type="ECO:0008006" key="4">
    <source>
        <dbReference type="Google" id="ProtNLM"/>
    </source>
</evidence>
<name>A0ABW9Z240_9HYPH</name>
<evidence type="ECO:0000313" key="3">
    <source>
        <dbReference type="Proteomes" id="UP000818323"/>
    </source>
</evidence>
<dbReference type="Proteomes" id="UP000818323">
    <property type="component" value="Unassembled WGS sequence"/>
</dbReference>
<dbReference type="RefSeq" id="WP_161725582.1">
    <property type="nucleotide sequence ID" value="NZ_JAAAXI010000021.1"/>
</dbReference>
<sequence length="125" mass="13882">MLFDSPLPLEAVPQRARRAILEVFDGRWPTVREVARISDKQWLATPGVGATVLSALRQVAPSEHEADNRPCTSRLSDEKLLARLERLQDELRSIERLVRVRLSDPPQGGIRGRQPKALSAGSPLA</sequence>
<proteinExistence type="predicted"/>
<reference evidence="2 3" key="1">
    <citation type="submission" date="2020-01" db="EMBL/GenBank/DDBJ databases">
        <title>Microvirga sp. nov., an arsenate reduction bacterium isolated from Tibet hotspring sediments.</title>
        <authorList>
            <person name="Yuan C.-G."/>
        </authorList>
    </citation>
    <scope>NUCLEOTIDE SEQUENCE [LARGE SCALE GENOMIC DNA]</scope>
    <source>
        <strain evidence="2 3">SYSU G3D203</strain>
    </source>
</reference>
<protein>
    <recommendedName>
        <fullName evidence="4">Transposase</fullName>
    </recommendedName>
</protein>
<dbReference type="EMBL" id="JAAAXJ010000018">
    <property type="protein sequence ID" value="NBJ26742.1"/>
    <property type="molecule type" value="Genomic_DNA"/>
</dbReference>
<comment type="caution">
    <text evidence="2">The sequence shown here is derived from an EMBL/GenBank/DDBJ whole genome shotgun (WGS) entry which is preliminary data.</text>
</comment>
<gene>
    <name evidence="2" type="ORF">GR303_20570</name>
</gene>